<dbReference type="RefSeq" id="WP_182848443.1">
    <property type="nucleotide sequence ID" value="NZ_BAAALP010000050.1"/>
</dbReference>
<proteinExistence type="predicted"/>
<keyword evidence="3" id="KW-1185">Reference proteome</keyword>
<protein>
    <submittedName>
        <fullName evidence="2">Uncharacterized protein</fullName>
    </submittedName>
</protein>
<accession>A0A7W3LYJ6</accession>
<comment type="caution">
    <text evidence="2">The sequence shown here is derived from an EMBL/GenBank/DDBJ whole genome shotgun (WGS) entry which is preliminary data.</text>
</comment>
<feature type="compositionally biased region" description="Low complexity" evidence="1">
    <location>
        <begin position="252"/>
        <end position="263"/>
    </location>
</feature>
<reference evidence="2 3" key="1">
    <citation type="submission" date="2020-08" db="EMBL/GenBank/DDBJ databases">
        <title>Genomic Encyclopedia of Type Strains, Phase IV (KMG-IV): sequencing the most valuable type-strain genomes for metagenomic binning, comparative biology and taxonomic classification.</title>
        <authorList>
            <person name="Goeker M."/>
        </authorList>
    </citation>
    <scope>NUCLEOTIDE SEQUENCE [LARGE SCALE GENOMIC DNA]</scope>
    <source>
        <strain evidence="2 3">DSM 44197</strain>
    </source>
</reference>
<dbReference type="AlphaFoldDB" id="A0A7W3LYJ6"/>
<organism evidence="2 3">
    <name type="scientific">Actinomadura namibiensis</name>
    <dbReference type="NCBI Taxonomy" id="182080"/>
    <lineage>
        <taxon>Bacteria</taxon>
        <taxon>Bacillati</taxon>
        <taxon>Actinomycetota</taxon>
        <taxon>Actinomycetes</taxon>
        <taxon>Streptosporangiales</taxon>
        <taxon>Thermomonosporaceae</taxon>
        <taxon>Actinomadura</taxon>
    </lineage>
</organism>
<feature type="region of interest" description="Disordered" evidence="1">
    <location>
        <begin position="223"/>
        <end position="270"/>
    </location>
</feature>
<dbReference type="Proteomes" id="UP000572680">
    <property type="component" value="Unassembled WGS sequence"/>
</dbReference>
<evidence type="ECO:0000313" key="3">
    <source>
        <dbReference type="Proteomes" id="UP000572680"/>
    </source>
</evidence>
<dbReference type="EMBL" id="JACJIA010000016">
    <property type="protein sequence ID" value="MBA8956542.1"/>
    <property type="molecule type" value="Genomic_DNA"/>
</dbReference>
<name>A0A7W3LYJ6_ACTNM</name>
<sequence length="270" mass="29272">MPERDNVDFAEFGRLVLHSYRELIDLGIDTPLPEDELISDVLSDLMHYCSLHGVDFDQALETARLTYAGERAEEGVFALDSLVQLTGEATREAERAQLPVRGTVANVLPAEDGGRDYLVRFPGASRNDRLRADQLEPAPPFRAVGTSKGPVVDPVRAERVLANAAASMLSATEHGQLPDRERVADFNALLPALAEWSGLTEERMAEVLAPKFKAAADALKLPSGPLSTHPARLAAEGFPSSPEPADDPTVSTTRPKTAKPRPTQQHNAPR</sequence>
<gene>
    <name evidence="2" type="ORF">HNR61_008225</name>
</gene>
<evidence type="ECO:0000313" key="2">
    <source>
        <dbReference type="EMBL" id="MBA8956542.1"/>
    </source>
</evidence>
<evidence type="ECO:0000256" key="1">
    <source>
        <dbReference type="SAM" id="MobiDB-lite"/>
    </source>
</evidence>